<evidence type="ECO:0000313" key="3">
    <source>
        <dbReference type="Proteomes" id="UP000464657"/>
    </source>
</evidence>
<evidence type="ECO:0000256" key="1">
    <source>
        <dbReference type="SAM" id="Phobius"/>
    </source>
</evidence>
<dbReference type="RefSeq" id="WP_160130584.1">
    <property type="nucleotide sequence ID" value="NZ_CP019288.1"/>
</dbReference>
<reference evidence="2 3" key="1">
    <citation type="journal article" date="2013" name="Int. J. Syst. Evol. Microbiol.">
        <title>Kordia antarctica sp. nov., isolated from Antarctic seawater.</title>
        <authorList>
            <person name="Baek K."/>
            <person name="Choi A."/>
            <person name="Kang I."/>
            <person name="Lee K."/>
            <person name="Cho J.C."/>
        </authorList>
    </citation>
    <scope>NUCLEOTIDE SEQUENCE [LARGE SCALE GENOMIC DNA]</scope>
    <source>
        <strain evidence="2 3">IMCC3317</strain>
    </source>
</reference>
<keyword evidence="3" id="KW-1185">Reference proteome</keyword>
<gene>
    <name evidence="2" type="ORF">IMCC3317_33960</name>
</gene>
<keyword evidence="1" id="KW-0812">Transmembrane</keyword>
<dbReference type="EMBL" id="CP019288">
    <property type="protein sequence ID" value="QHI38013.1"/>
    <property type="molecule type" value="Genomic_DNA"/>
</dbReference>
<feature type="transmembrane region" description="Helical" evidence="1">
    <location>
        <begin position="5"/>
        <end position="25"/>
    </location>
</feature>
<dbReference type="Proteomes" id="UP000464657">
    <property type="component" value="Chromosome"/>
</dbReference>
<dbReference type="InterPro" id="IPR025250">
    <property type="entry name" value="DUF4199"/>
</dbReference>
<evidence type="ECO:0008006" key="4">
    <source>
        <dbReference type="Google" id="ProtNLM"/>
    </source>
</evidence>
<dbReference type="AlphaFoldDB" id="A0A7L4ZMS6"/>
<feature type="transmembrane region" description="Helical" evidence="1">
    <location>
        <begin position="37"/>
        <end position="54"/>
    </location>
</feature>
<evidence type="ECO:0000313" key="2">
    <source>
        <dbReference type="EMBL" id="QHI38013.1"/>
    </source>
</evidence>
<feature type="transmembrane region" description="Helical" evidence="1">
    <location>
        <begin position="66"/>
        <end position="88"/>
    </location>
</feature>
<sequence length="171" mass="19481">MKNTVLRYGMYSFLLASGLFLIVFYAGERFSFQTQSILGYVAMFLSLYYVYFGIKHYKNEELNGEIDFKTAFIIGALISIFAAVGFGLTDAIYISEINPDYTAQYLTYENKLLAARTNLTPGEMNYEKLSLLKRSEAFGNPFIVFFVMTMMVFVLGVIVSLLSAFMLHKKN</sequence>
<feature type="transmembrane region" description="Helical" evidence="1">
    <location>
        <begin position="142"/>
        <end position="167"/>
    </location>
</feature>
<organism evidence="2 3">
    <name type="scientific">Kordia antarctica</name>
    <dbReference type="NCBI Taxonomy" id="1218801"/>
    <lineage>
        <taxon>Bacteria</taxon>
        <taxon>Pseudomonadati</taxon>
        <taxon>Bacteroidota</taxon>
        <taxon>Flavobacteriia</taxon>
        <taxon>Flavobacteriales</taxon>
        <taxon>Flavobacteriaceae</taxon>
        <taxon>Kordia</taxon>
    </lineage>
</organism>
<dbReference type="OrthoDB" id="6384283at2"/>
<proteinExistence type="predicted"/>
<protein>
    <recommendedName>
        <fullName evidence="4">DUF4199 domain-containing protein</fullName>
    </recommendedName>
</protein>
<name>A0A7L4ZMS6_9FLAO</name>
<accession>A0A7L4ZMS6</accession>
<dbReference type="Pfam" id="PF13858">
    <property type="entry name" value="DUF4199"/>
    <property type="match status" value="1"/>
</dbReference>
<keyword evidence="1" id="KW-0472">Membrane</keyword>
<keyword evidence="1" id="KW-1133">Transmembrane helix</keyword>
<dbReference type="KEGG" id="kan:IMCC3317_33960"/>